<evidence type="ECO:0000256" key="16">
    <source>
        <dbReference type="HAMAP-Rule" id="MF_00426"/>
    </source>
</evidence>
<evidence type="ECO:0000256" key="1">
    <source>
        <dbReference type="ARBA" id="ARBA00022448"/>
    </source>
</evidence>
<dbReference type="Pfam" id="PF03116">
    <property type="entry name" value="NQR2_RnfD_RnfE"/>
    <property type="match status" value="1"/>
</dbReference>
<keyword evidence="19" id="KW-1185">Reference proteome</keyword>
<dbReference type="RefSeq" id="WP_145119608.1">
    <property type="nucleotide sequence ID" value="NZ_CP036292.1"/>
</dbReference>
<keyword evidence="13 16" id="KW-0830">Ubiquinone</keyword>
<feature type="transmembrane region" description="Helical" evidence="16">
    <location>
        <begin position="312"/>
        <end position="329"/>
    </location>
</feature>
<dbReference type="HAMAP" id="MF_00426">
    <property type="entry name" value="NqrB"/>
    <property type="match status" value="1"/>
</dbReference>
<evidence type="ECO:0000256" key="10">
    <source>
        <dbReference type="ARBA" id="ARBA00023027"/>
    </source>
</evidence>
<dbReference type="GO" id="GO:0055085">
    <property type="term" value="P:transmembrane transport"/>
    <property type="evidence" value="ECO:0007669"/>
    <property type="project" value="InterPro"/>
</dbReference>
<keyword evidence="3" id="KW-0997">Cell inner membrane</keyword>
<organism evidence="18 19">
    <name type="scientific">Rosistilla oblonga</name>
    <dbReference type="NCBI Taxonomy" id="2527990"/>
    <lineage>
        <taxon>Bacteria</taxon>
        <taxon>Pseudomonadati</taxon>
        <taxon>Planctomycetota</taxon>
        <taxon>Planctomycetia</taxon>
        <taxon>Pirellulales</taxon>
        <taxon>Pirellulaceae</taxon>
        <taxon>Rosistilla</taxon>
    </lineage>
</organism>
<dbReference type="EC" id="7.2.1.1" evidence="16"/>
<evidence type="ECO:0000256" key="7">
    <source>
        <dbReference type="ARBA" id="ARBA00022692"/>
    </source>
</evidence>
<keyword evidence="10 16" id="KW-0520">NAD</keyword>
<name>A0A518ISC5_9BACT</name>
<evidence type="ECO:0000256" key="14">
    <source>
        <dbReference type="ARBA" id="ARBA00023136"/>
    </source>
</evidence>
<evidence type="ECO:0000256" key="4">
    <source>
        <dbReference type="ARBA" id="ARBA00022553"/>
    </source>
</evidence>
<feature type="transmembrane region" description="Helical" evidence="16">
    <location>
        <begin position="140"/>
        <end position="165"/>
    </location>
</feature>
<keyword evidence="1 16" id="KW-0813">Transport</keyword>
<keyword evidence="12 16" id="KW-0406">Ion transport</keyword>
<reference evidence="18 19" key="1">
    <citation type="submission" date="2019-02" db="EMBL/GenBank/DDBJ databases">
        <title>Deep-cultivation of Planctomycetes and their phenomic and genomic characterization uncovers novel biology.</title>
        <authorList>
            <person name="Wiegand S."/>
            <person name="Jogler M."/>
            <person name="Boedeker C."/>
            <person name="Pinto D."/>
            <person name="Vollmers J."/>
            <person name="Rivas-Marin E."/>
            <person name="Kohn T."/>
            <person name="Peeters S.H."/>
            <person name="Heuer A."/>
            <person name="Rast P."/>
            <person name="Oberbeckmann S."/>
            <person name="Bunk B."/>
            <person name="Jeske O."/>
            <person name="Meyerdierks A."/>
            <person name="Storesund J.E."/>
            <person name="Kallscheuer N."/>
            <person name="Luecker S."/>
            <person name="Lage O.M."/>
            <person name="Pohl T."/>
            <person name="Merkel B.J."/>
            <person name="Hornburger P."/>
            <person name="Mueller R.-W."/>
            <person name="Bruemmer F."/>
            <person name="Labrenz M."/>
            <person name="Spormann A.M."/>
            <person name="Op den Camp H."/>
            <person name="Overmann J."/>
            <person name="Amann R."/>
            <person name="Jetten M.S.M."/>
            <person name="Mascher T."/>
            <person name="Medema M.H."/>
            <person name="Devos D.P."/>
            <person name="Kaster A.-K."/>
            <person name="Ovreas L."/>
            <person name="Rohde M."/>
            <person name="Galperin M.Y."/>
            <person name="Jogler C."/>
        </authorList>
    </citation>
    <scope>NUCLEOTIDE SEQUENCE [LARGE SCALE GENOMIC DNA]</scope>
    <source>
        <strain evidence="18 19">Mal33</strain>
    </source>
</reference>
<keyword evidence="11 16" id="KW-0915">Sodium</keyword>
<evidence type="ECO:0000256" key="8">
    <source>
        <dbReference type="ARBA" id="ARBA00022967"/>
    </source>
</evidence>
<dbReference type="PIRSF" id="PIRSF016055">
    <property type="entry name" value="NADH-UbQ_OxRdtase_B_su"/>
    <property type="match status" value="1"/>
</dbReference>
<evidence type="ECO:0000256" key="2">
    <source>
        <dbReference type="ARBA" id="ARBA00022475"/>
    </source>
</evidence>
<keyword evidence="18" id="KW-0560">Oxidoreductase</keyword>
<dbReference type="GO" id="GO:0005886">
    <property type="term" value="C:plasma membrane"/>
    <property type="evidence" value="ECO:0007669"/>
    <property type="project" value="UniProtKB-SubCell"/>
</dbReference>
<gene>
    <name evidence="16 18" type="primary">nqrB</name>
    <name evidence="18" type="ORF">Mal33_19680</name>
</gene>
<dbReference type="AlphaFoldDB" id="A0A518ISC5"/>
<comment type="subcellular location">
    <subcellularLocation>
        <location evidence="16">Cell membrane</location>
        <topology evidence="16">Multi-pass membrane protein</topology>
    </subcellularLocation>
</comment>
<dbReference type="NCBIfam" id="TIGR01937">
    <property type="entry name" value="nqrB"/>
    <property type="match status" value="1"/>
</dbReference>
<evidence type="ECO:0000313" key="19">
    <source>
        <dbReference type="Proteomes" id="UP000316770"/>
    </source>
</evidence>
<feature type="transmembrane region" description="Helical" evidence="16">
    <location>
        <begin position="177"/>
        <end position="207"/>
    </location>
</feature>
<dbReference type="OrthoDB" id="9776359at2"/>
<feature type="modified residue" description="FMN phosphoryl threonine" evidence="16 17">
    <location>
        <position position="254"/>
    </location>
</feature>
<keyword evidence="14 16" id="KW-0472">Membrane</keyword>
<evidence type="ECO:0000256" key="3">
    <source>
        <dbReference type="ARBA" id="ARBA00022519"/>
    </source>
</evidence>
<keyword evidence="9 16" id="KW-1133">Transmembrane helix</keyword>
<evidence type="ECO:0000256" key="9">
    <source>
        <dbReference type="ARBA" id="ARBA00022989"/>
    </source>
</evidence>
<evidence type="ECO:0000256" key="12">
    <source>
        <dbReference type="ARBA" id="ARBA00023065"/>
    </source>
</evidence>
<evidence type="ECO:0000256" key="17">
    <source>
        <dbReference type="PIRSR" id="PIRSR016055-50"/>
    </source>
</evidence>
<proteinExistence type="inferred from homology"/>
<dbReference type="GO" id="GO:0022904">
    <property type="term" value="P:respiratory electron transport chain"/>
    <property type="evidence" value="ECO:0007669"/>
    <property type="project" value="InterPro"/>
</dbReference>
<accession>A0A518ISC5</accession>
<protein>
    <recommendedName>
        <fullName evidence="16">Na(+)-translocating NADH-quinone reductase subunit B</fullName>
        <shortName evidence="16">Na(+)-NQR subunit B</shortName>
        <shortName evidence="16">Na(+)-translocating NQR subunit B</shortName>
        <ecNumber evidence="16">7.2.1.1</ecNumber>
    </recommendedName>
    <alternativeName>
        <fullName evidence="16">NQR complex subunit B</fullName>
    </alternativeName>
    <alternativeName>
        <fullName evidence="16">NQR-1 subunit B</fullName>
    </alternativeName>
</protein>
<keyword evidence="7 16" id="KW-0812">Transmembrane</keyword>
<dbReference type="Proteomes" id="UP000316770">
    <property type="component" value="Chromosome"/>
</dbReference>
<comment type="catalytic activity">
    <reaction evidence="16">
        <text>a ubiquinone + n Na(+)(in) + NADH + H(+) = a ubiquinol + n Na(+)(out) + NAD(+)</text>
        <dbReference type="Rhea" id="RHEA:47748"/>
        <dbReference type="Rhea" id="RHEA-COMP:9565"/>
        <dbReference type="Rhea" id="RHEA-COMP:9566"/>
        <dbReference type="ChEBI" id="CHEBI:15378"/>
        <dbReference type="ChEBI" id="CHEBI:16389"/>
        <dbReference type="ChEBI" id="CHEBI:17976"/>
        <dbReference type="ChEBI" id="CHEBI:29101"/>
        <dbReference type="ChEBI" id="CHEBI:57540"/>
        <dbReference type="ChEBI" id="CHEBI:57945"/>
        <dbReference type="EC" id="7.2.1.1"/>
    </reaction>
</comment>
<keyword evidence="15 16" id="KW-0739">Sodium transport</keyword>
<dbReference type="GO" id="GO:0016655">
    <property type="term" value="F:oxidoreductase activity, acting on NAD(P)H, quinone or similar compound as acceptor"/>
    <property type="evidence" value="ECO:0007669"/>
    <property type="project" value="UniProtKB-UniRule"/>
</dbReference>
<keyword evidence="5 16" id="KW-0285">Flavoprotein</keyword>
<dbReference type="InterPro" id="IPR010966">
    <property type="entry name" value="NqrB"/>
</dbReference>
<dbReference type="GO" id="GO:0006814">
    <property type="term" value="P:sodium ion transport"/>
    <property type="evidence" value="ECO:0007669"/>
    <property type="project" value="UniProtKB-UniRule"/>
</dbReference>
<comment type="caution">
    <text evidence="16">Lacks conserved residue(s) required for the propagation of feature annotation.</text>
</comment>
<dbReference type="PANTHER" id="PTHR30578">
    <property type="entry name" value="ELECTRON TRANSPORT COMPLEX PROTEIN RNFD"/>
    <property type="match status" value="1"/>
</dbReference>
<comment type="function">
    <text evidence="16">NQR complex catalyzes the reduction of ubiquinone-1 to ubiquinol by two successive reactions, coupled with the transport of Na(+) ions from the cytoplasm to the periplasm. NqrA to NqrE are probably involved in the second step, the conversion of ubisemiquinone to ubiquinol.</text>
</comment>
<feature type="transmembrane region" description="Helical" evidence="16">
    <location>
        <begin position="365"/>
        <end position="382"/>
    </location>
</feature>
<sequence precursor="true">MKALREFLDQKVEPWFKKGSPLAMLHPMYEAPDTFLYTPGHVAKGSTHVRDNIDLKRMMIMVVVALIPCTLFAMWNTGYQANLAMAKMESAGYEILTPAEYELVPKTEIPLRKLAKTDWHYTIQTAIGLGRDPGSFVDNFVFGALHFLPIYIVCMFVGGHIEALFCVVRGHEINEGFLVTGLLFPLTLPPTIPLWQVAIGIAFGVIVGKEVFGGTGRNFLNPALTARAFLYFAYAGEISGDKVWTAVDGFSGATSLGAMASAVPGAGMAPVTGEFDAAGDLVAGGIATSWGTQTLTWWDCFLGTIQGSMGETSALACLIGAAILIAAGIGSWRIMAGTVVGAVATAALMNAIGSDKYAMFEMPPMWHLVVGGFAFGAVFMATDPVSAAMTNTGRWIYGVLIGFMTILVRVVNPAYPEGIMLAILFANVFAPLIDYYVAQANIKRRVARYATS</sequence>
<evidence type="ECO:0000256" key="6">
    <source>
        <dbReference type="ARBA" id="ARBA00022643"/>
    </source>
</evidence>
<feature type="transmembrane region" description="Helical" evidence="16">
    <location>
        <begin position="418"/>
        <end position="438"/>
    </location>
</feature>
<evidence type="ECO:0000256" key="11">
    <source>
        <dbReference type="ARBA" id="ARBA00023053"/>
    </source>
</evidence>
<evidence type="ECO:0000256" key="5">
    <source>
        <dbReference type="ARBA" id="ARBA00022630"/>
    </source>
</evidence>
<dbReference type="EMBL" id="CP036318">
    <property type="protein sequence ID" value="QDV55989.1"/>
    <property type="molecule type" value="Genomic_DNA"/>
</dbReference>
<keyword evidence="6 16" id="KW-0288">FMN</keyword>
<feature type="transmembrane region" description="Helical" evidence="16">
    <location>
        <begin position="58"/>
        <end position="75"/>
    </location>
</feature>
<keyword evidence="4 16" id="KW-0597">Phosphoprotein</keyword>
<evidence type="ECO:0000313" key="18">
    <source>
        <dbReference type="EMBL" id="QDV55989.1"/>
    </source>
</evidence>
<keyword evidence="8 16" id="KW-1278">Translocase</keyword>
<evidence type="ECO:0000256" key="13">
    <source>
        <dbReference type="ARBA" id="ARBA00023075"/>
    </source>
</evidence>
<dbReference type="PANTHER" id="PTHR30578:SF1">
    <property type="entry name" value="NA(+)-TRANSLOCATING NADH-QUINONE REDUCTASE SUBUNIT B"/>
    <property type="match status" value="1"/>
</dbReference>
<dbReference type="NCBIfam" id="NF003756">
    <property type="entry name" value="PRK05349.1"/>
    <property type="match status" value="1"/>
</dbReference>
<comment type="subunit">
    <text evidence="16">Composed of six subunits; NqrA, NqrB, NqrC, NqrD, NqrE and NqrF.</text>
</comment>
<feature type="transmembrane region" description="Helical" evidence="16">
    <location>
        <begin position="394"/>
        <end position="412"/>
    </location>
</feature>
<evidence type="ECO:0000256" key="15">
    <source>
        <dbReference type="ARBA" id="ARBA00023201"/>
    </source>
</evidence>
<dbReference type="InterPro" id="IPR004338">
    <property type="entry name" value="NqrB/RnfD"/>
</dbReference>
<comment type="similarity">
    <text evidence="16">Belongs to the NqrB/RnfD family.</text>
</comment>
<keyword evidence="2 16" id="KW-1003">Cell membrane</keyword>
<comment type="cofactor">
    <cofactor evidence="16 17">
        <name>FMN</name>
        <dbReference type="ChEBI" id="CHEBI:58210"/>
    </cofactor>
</comment>
<dbReference type="GO" id="GO:0010181">
    <property type="term" value="F:FMN binding"/>
    <property type="evidence" value="ECO:0007669"/>
    <property type="project" value="InterPro"/>
</dbReference>